<keyword evidence="3" id="KW-0732">Signal</keyword>
<feature type="region of interest" description="Disordered" evidence="1">
    <location>
        <begin position="89"/>
        <end position="124"/>
    </location>
</feature>
<keyword evidence="5" id="KW-1185">Reference proteome</keyword>
<organism evidence="4 5">
    <name type="scientific">Cryptosporidium canis</name>
    <dbReference type="NCBI Taxonomy" id="195482"/>
    <lineage>
        <taxon>Eukaryota</taxon>
        <taxon>Sar</taxon>
        <taxon>Alveolata</taxon>
        <taxon>Apicomplexa</taxon>
        <taxon>Conoidasida</taxon>
        <taxon>Coccidia</taxon>
        <taxon>Eucoccidiorida</taxon>
        <taxon>Eimeriorina</taxon>
        <taxon>Cryptosporidiidae</taxon>
        <taxon>Cryptosporidium</taxon>
    </lineage>
</organism>
<evidence type="ECO:0000256" key="1">
    <source>
        <dbReference type="SAM" id="MobiDB-lite"/>
    </source>
</evidence>
<feature type="signal peptide" evidence="3">
    <location>
        <begin position="1"/>
        <end position="29"/>
    </location>
</feature>
<keyword evidence="2" id="KW-0472">Membrane</keyword>
<protein>
    <submittedName>
        <fullName evidence="4">Signal peptide-containing protein</fullName>
    </submittedName>
</protein>
<evidence type="ECO:0000313" key="4">
    <source>
        <dbReference type="EMBL" id="KAJ1604629.1"/>
    </source>
</evidence>
<name>A0ABQ8P1L7_9CRYT</name>
<accession>A0ABQ8P1L7</accession>
<proteinExistence type="predicted"/>
<evidence type="ECO:0000313" key="5">
    <source>
        <dbReference type="Proteomes" id="UP001071777"/>
    </source>
</evidence>
<dbReference type="Proteomes" id="UP001071777">
    <property type="component" value="Unassembled WGS sequence"/>
</dbReference>
<gene>
    <name evidence="4" type="ORF">OJ252_3682</name>
</gene>
<dbReference type="EMBL" id="JAPCXB010000228">
    <property type="protein sequence ID" value="KAJ1604629.1"/>
    <property type="molecule type" value="Genomic_DNA"/>
</dbReference>
<keyword evidence="2" id="KW-1133">Transmembrane helix</keyword>
<comment type="caution">
    <text evidence="4">The sequence shown here is derived from an EMBL/GenBank/DDBJ whole genome shotgun (WGS) entry which is preliminary data.</text>
</comment>
<feature type="transmembrane region" description="Helical" evidence="2">
    <location>
        <begin position="173"/>
        <end position="196"/>
    </location>
</feature>
<evidence type="ECO:0000256" key="2">
    <source>
        <dbReference type="SAM" id="Phobius"/>
    </source>
</evidence>
<sequence>MQVLNRSLKRLYKSIFLILLLGLLITTESECVRYKERLKEGGFGNFLLGLAGSALSTGIQTATGSPLVPNPAMGTPGVVGTLTGMGAPGAAAPGAPQTPGVATGPAPAAQMGAPQAPGVPAAAPGGMVPAQGGMVPAQGGMPAAPGGMPAAPGGMPAAPGIPGAMGGAGTPSALSFTTISFGIVVTMMICMVMLMCRRCTKDDD</sequence>
<keyword evidence="2" id="KW-0812">Transmembrane</keyword>
<feature type="chain" id="PRO_5045989541" evidence="3">
    <location>
        <begin position="30"/>
        <end position="204"/>
    </location>
</feature>
<evidence type="ECO:0000256" key="3">
    <source>
        <dbReference type="SAM" id="SignalP"/>
    </source>
</evidence>
<reference evidence="4" key="1">
    <citation type="submission" date="2022-10" db="EMBL/GenBank/DDBJ databases">
        <title>Adaptive evolution leads to modifications in subtelomeric GC content in a zoonotic Cryptosporidium species.</title>
        <authorList>
            <person name="Li J."/>
            <person name="Feng Y."/>
            <person name="Xiao L."/>
        </authorList>
    </citation>
    <scope>NUCLEOTIDE SEQUENCE</scope>
    <source>
        <strain evidence="4">25894</strain>
    </source>
</reference>